<sequence>MTLYGDKLPPADDRPTVQVTAVTWPATDSGPSPAATGPDPVGPGPDPASSRNGRRRRTVLLAAGMATVLLAAGAGAGGYAYAGEVPRGTTVLGAELGGKSRADAAQALRTELDRRAATLTAPVPVRVGDRTAEINPADVGLTVDVDATVAAAVEAQAAPLSRLFGTRTVEPVVTVDAARLETSLEAAVGPQGRKMTMPKISYSGTTPKKVHPKPALTVDGQTSAEALRKGWLTGEPVTVPLVEKHPATTAEEVDRLVTELAAPAVAAPVKLTTEKGSVTIPPSAIARSLSFPADKAGKLTPKLDVKKLRAALGDKLDAIEVEPKDAAMTLAGGRPKAVPSKSGQRLDDAALTRDLLAVLPKSDGRTIDGVLKPVDADLTTEEVGKLGIKEKVSSFTTHFTGGLSSPRSKNIVQIAKDVDGTVVKPGETFSLNGHTGERSYKQGYHDAPVIMNGKLVPGVGGGTSQFTTTLFNGIYYAGLEDVEHKPHSYWFSRYPAVIESTIFYPDLDFKFRNNTPYGVMIDTSYTSSSVTVAIWGTKIYDSVKTEYSPRRNITKPKLIRLEPGPSCIATNGIDGFTQDAFRIIRKDGKVVKREKFTWTYQAEPRFVCGP</sequence>
<evidence type="ECO:0000256" key="2">
    <source>
        <dbReference type="SAM" id="Phobius"/>
    </source>
</evidence>
<gene>
    <name evidence="4" type="ORF">GA0074692_5445</name>
</gene>
<dbReference type="EMBL" id="FMHW01000002">
    <property type="protein sequence ID" value="SCL39674.1"/>
    <property type="molecule type" value="Genomic_DNA"/>
</dbReference>
<feature type="transmembrane region" description="Helical" evidence="2">
    <location>
        <begin position="59"/>
        <end position="82"/>
    </location>
</feature>
<keyword evidence="5" id="KW-1185">Reference proteome</keyword>
<dbReference type="Proteomes" id="UP000198959">
    <property type="component" value="Unassembled WGS sequence"/>
</dbReference>
<dbReference type="PANTHER" id="PTHR35788">
    <property type="entry name" value="EXPORTED PROTEIN-RELATED"/>
    <property type="match status" value="1"/>
</dbReference>
<keyword evidence="2" id="KW-1133">Transmembrane helix</keyword>
<dbReference type="PANTHER" id="PTHR35788:SF1">
    <property type="entry name" value="EXPORTED PROTEIN"/>
    <property type="match status" value="1"/>
</dbReference>
<evidence type="ECO:0000313" key="4">
    <source>
        <dbReference type="EMBL" id="SCL39674.1"/>
    </source>
</evidence>
<dbReference type="InterPro" id="IPR052913">
    <property type="entry name" value="Glycopeptide_resist_protein"/>
</dbReference>
<dbReference type="OrthoDB" id="9813301at2"/>
<dbReference type="InterPro" id="IPR022029">
    <property type="entry name" value="YoaR-like_PG-bd"/>
</dbReference>
<dbReference type="InterPro" id="IPR007391">
    <property type="entry name" value="Vancomycin_resist_VanW"/>
</dbReference>
<protein>
    <submittedName>
        <fullName evidence="4">Vancomycin resistance protein YoaR, contains peptidoglycan-binding and VanW domains</fullName>
    </submittedName>
</protein>
<feature type="domain" description="YoaR-like putative peptidoglycan binding" evidence="3">
    <location>
        <begin position="250"/>
        <end position="367"/>
    </location>
</feature>
<dbReference type="Pfam" id="PF12229">
    <property type="entry name" value="PG_binding_4"/>
    <property type="match status" value="1"/>
</dbReference>
<dbReference type="AlphaFoldDB" id="A0A1C6TD18"/>
<keyword evidence="2" id="KW-0812">Transmembrane</keyword>
<evidence type="ECO:0000259" key="3">
    <source>
        <dbReference type="Pfam" id="PF12229"/>
    </source>
</evidence>
<name>A0A1C6TD18_9ACTN</name>
<dbReference type="Pfam" id="PF04294">
    <property type="entry name" value="VanW"/>
    <property type="match status" value="1"/>
</dbReference>
<accession>A0A1C6TD18</accession>
<dbReference type="RefSeq" id="WP_091648909.1">
    <property type="nucleotide sequence ID" value="NZ_FMHW01000002.1"/>
</dbReference>
<feature type="region of interest" description="Disordered" evidence="1">
    <location>
        <begin position="1"/>
        <end position="53"/>
    </location>
</feature>
<proteinExistence type="predicted"/>
<reference evidence="5" key="1">
    <citation type="submission" date="2016-06" db="EMBL/GenBank/DDBJ databases">
        <authorList>
            <person name="Varghese N."/>
            <person name="Submissions Spin"/>
        </authorList>
    </citation>
    <scope>NUCLEOTIDE SEQUENCE [LARGE SCALE GENOMIC DNA]</scope>
    <source>
        <strain evidence="5">DSM 43817</strain>
    </source>
</reference>
<organism evidence="4 5">
    <name type="scientific">Micromonospora pallida</name>
    <dbReference type="NCBI Taxonomy" id="145854"/>
    <lineage>
        <taxon>Bacteria</taxon>
        <taxon>Bacillati</taxon>
        <taxon>Actinomycetota</taxon>
        <taxon>Actinomycetes</taxon>
        <taxon>Micromonosporales</taxon>
        <taxon>Micromonosporaceae</taxon>
        <taxon>Micromonospora</taxon>
    </lineage>
</organism>
<keyword evidence="2" id="KW-0472">Membrane</keyword>
<evidence type="ECO:0000313" key="5">
    <source>
        <dbReference type="Proteomes" id="UP000198959"/>
    </source>
</evidence>
<evidence type="ECO:0000256" key="1">
    <source>
        <dbReference type="SAM" id="MobiDB-lite"/>
    </source>
</evidence>